<feature type="chain" id="PRO_5010427039" description="Type VI secretion system-associated protein" evidence="1">
    <location>
        <begin position="20"/>
        <end position="322"/>
    </location>
</feature>
<keyword evidence="5" id="KW-1185">Reference proteome</keyword>
<dbReference type="OrthoDB" id="6515265at2"/>
<dbReference type="Proteomes" id="UP000037088">
    <property type="component" value="Unassembled WGS sequence"/>
</dbReference>
<gene>
    <name evidence="2" type="ORF">NG42_17865</name>
    <name evidence="3" type="ORF">NG43_18580</name>
</gene>
<comment type="caution">
    <text evidence="3">The sequence shown here is derived from an EMBL/GenBank/DDBJ whole genome shotgun (WGS) entry which is preliminary data.</text>
</comment>
<evidence type="ECO:0000313" key="4">
    <source>
        <dbReference type="Proteomes" id="UP000036851"/>
    </source>
</evidence>
<dbReference type="STRING" id="1560201.NG42_17865"/>
<evidence type="ECO:0000313" key="5">
    <source>
        <dbReference type="Proteomes" id="UP000037088"/>
    </source>
</evidence>
<keyword evidence="1" id="KW-0732">Signal</keyword>
<feature type="signal peptide" evidence="1">
    <location>
        <begin position="1"/>
        <end position="19"/>
    </location>
</feature>
<dbReference type="EMBL" id="JRXE01000028">
    <property type="protein sequence ID" value="KOC88088.1"/>
    <property type="molecule type" value="Genomic_DNA"/>
</dbReference>
<dbReference type="Proteomes" id="UP000036851">
    <property type="component" value="Unassembled WGS sequence"/>
</dbReference>
<dbReference type="EMBL" id="JRXF01000035">
    <property type="protein sequence ID" value="KOC89671.1"/>
    <property type="molecule type" value="Genomic_DNA"/>
</dbReference>
<dbReference type="RefSeq" id="WP_052901622.1">
    <property type="nucleotide sequence ID" value="NZ_JRXE01000028.1"/>
</dbReference>
<protein>
    <recommendedName>
        <fullName evidence="6">Type VI secretion system-associated protein</fullName>
    </recommendedName>
</protein>
<evidence type="ECO:0000313" key="3">
    <source>
        <dbReference type="EMBL" id="KOC89671.1"/>
    </source>
</evidence>
<reference evidence="4 5" key="1">
    <citation type="journal article" date="2015" name="Int. J. Syst. Evol. Microbiol.">
        <title>Erwinia iniecta sp. nov., isolated from Russian wheat aphids (Diuraphis noxia).</title>
        <authorList>
            <person name="Campillo T."/>
            <person name="Luna E."/>
            <person name="Portier P."/>
            <person name="Fischer-Le Saux M."/>
            <person name="Lapitan N."/>
            <person name="Tisserat N.A."/>
            <person name="Leach J.E."/>
        </authorList>
    </citation>
    <scope>NUCLEOTIDE SEQUENCE [LARGE SCALE GENOMIC DNA]</scope>
    <source>
        <strain evidence="2 5">B120</strain>
        <strain evidence="3 4">B149</strain>
    </source>
</reference>
<evidence type="ECO:0000256" key="1">
    <source>
        <dbReference type="SAM" id="SignalP"/>
    </source>
</evidence>
<dbReference type="PATRIC" id="fig|1560201.3.peg.3783"/>
<proteinExistence type="predicted"/>
<sequence>MKFCFPVMLTLLAAFSVSAQDYRVVYSPSLKLEVWIDDLKDNSPASWCAAELPVRIVATGAEQSTVLNDFLPRVGSLLEKQCPALAQLKWQMNDGDGKKLAQGSAAKAENWGMRVEASPGEAGAPPLIQPTEAVPAVAADTTPWLQFSLIEGCHFRGYWGENSLASALFVPAKQGAQCGSDGWLSGQSQVTQIEQGTAKNLNVLFLQGFQVLGLNNSAADDTLTITTVNNQRMVLHNSESPDSWMILPYISQLSGWQADGTVAVQLASAEAKDEERLQALLDDVRKVWSPYIAGETTITLVLVEALQPQLKDPTDGAWRTIK</sequence>
<organism evidence="3 4">
    <name type="scientific">Winslowiella iniecta</name>
    <dbReference type="NCBI Taxonomy" id="1560201"/>
    <lineage>
        <taxon>Bacteria</taxon>
        <taxon>Pseudomonadati</taxon>
        <taxon>Pseudomonadota</taxon>
        <taxon>Gammaproteobacteria</taxon>
        <taxon>Enterobacterales</taxon>
        <taxon>Erwiniaceae</taxon>
        <taxon>Winslowiella</taxon>
    </lineage>
</organism>
<dbReference type="AlphaFoldDB" id="A0A0L7T353"/>
<evidence type="ECO:0000313" key="2">
    <source>
        <dbReference type="EMBL" id="KOC88088.1"/>
    </source>
</evidence>
<evidence type="ECO:0008006" key="6">
    <source>
        <dbReference type="Google" id="ProtNLM"/>
    </source>
</evidence>
<accession>A0A0L7T353</accession>
<name>A0A0L7T353_9GAMM</name>